<dbReference type="AlphaFoldDB" id="A0A5N6TWB3"/>
<accession>A0A5N6TWB3</accession>
<keyword evidence="2" id="KW-1185">Reference proteome</keyword>
<evidence type="ECO:0000313" key="2">
    <source>
        <dbReference type="Proteomes" id="UP000325780"/>
    </source>
</evidence>
<protein>
    <submittedName>
        <fullName evidence="1">Uncharacterized protein</fullName>
    </submittedName>
</protein>
<name>A0A5N6TWB3_ASPAV</name>
<dbReference type="OrthoDB" id="4445798at2759"/>
<reference evidence="1 2" key="1">
    <citation type="submission" date="2019-04" db="EMBL/GenBank/DDBJ databases">
        <title>Friends and foes A comparative genomics study of 23 Aspergillus species from section Flavi.</title>
        <authorList>
            <consortium name="DOE Joint Genome Institute"/>
            <person name="Kjaerbolling I."/>
            <person name="Vesth T."/>
            <person name="Frisvad J.C."/>
            <person name="Nybo J.L."/>
            <person name="Theobald S."/>
            <person name="Kildgaard S."/>
            <person name="Isbrandt T."/>
            <person name="Kuo A."/>
            <person name="Sato A."/>
            <person name="Lyhne E.K."/>
            <person name="Kogle M.E."/>
            <person name="Wiebenga A."/>
            <person name="Kun R.S."/>
            <person name="Lubbers R.J."/>
            <person name="Makela M.R."/>
            <person name="Barry K."/>
            <person name="Chovatia M."/>
            <person name="Clum A."/>
            <person name="Daum C."/>
            <person name="Haridas S."/>
            <person name="He G."/>
            <person name="LaButti K."/>
            <person name="Lipzen A."/>
            <person name="Mondo S."/>
            <person name="Riley R."/>
            <person name="Salamov A."/>
            <person name="Simmons B.A."/>
            <person name="Magnuson J.K."/>
            <person name="Henrissat B."/>
            <person name="Mortensen U.H."/>
            <person name="Larsen T.O."/>
            <person name="Devries R.P."/>
            <person name="Grigoriev I.V."/>
            <person name="Machida M."/>
            <person name="Baker S.E."/>
            <person name="Andersen M.R."/>
        </authorList>
    </citation>
    <scope>NUCLEOTIDE SEQUENCE [LARGE SCALE GENOMIC DNA]</scope>
    <source>
        <strain evidence="1 2">IBT 18842</strain>
    </source>
</reference>
<sequence length="71" mass="7769">MSMPMPERDPDELAEDITFENVPGVLNLGDDPANIYLPPDDDGENRDLDDANISYLGDLEDGISAMLMVSL</sequence>
<evidence type="ECO:0000313" key="1">
    <source>
        <dbReference type="EMBL" id="KAE8150361.1"/>
    </source>
</evidence>
<proteinExistence type="predicted"/>
<dbReference type="Proteomes" id="UP000325780">
    <property type="component" value="Unassembled WGS sequence"/>
</dbReference>
<organism evidence="1 2">
    <name type="scientific">Aspergillus avenaceus</name>
    <dbReference type="NCBI Taxonomy" id="36643"/>
    <lineage>
        <taxon>Eukaryota</taxon>
        <taxon>Fungi</taxon>
        <taxon>Dikarya</taxon>
        <taxon>Ascomycota</taxon>
        <taxon>Pezizomycotina</taxon>
        <taxon>Eurotiomycetes</taxon>
        <taxon>Eurotiomycetidae</taxon>
        <taxon>Eurotiales</taxon>
        <taxon>Aspergillaceae</taxon>
        <taxon>Aspergillus</taxon>
        <taxon>Aspergillus subgen. Circumdati</taxon>
    </lineage>
</organism>
<gene>
    <name evidence="1" type="ORF">BDV25DRAFT_154578</name>
</gene>
<dbReference type="EMBL" id="ML742096">
    <property type="protein sequence ID" value="KAE8150361.1"/>
    <property type="molecule type" value="Genomic_DNA"/>
</dbReference>